<protein>
    <submittedName>
        <fullName evidence="3">Uncharacterized protein</fullName>
    </submittedName>
</protein>
<evidence type="ECO:0000256" key="2">
    <source>
        <dbReference type="SAM" id="MobiDB-lite"/>
    </source>
</evidence>
<feature type="compositionally biased region" description="Polar residues" evidence="2">
    <location>
        <begin position="831"/>
        <end position="842"/>
    </location>
</feature>
<name>D8PZ32_SCHCM</name>
<feature type="compositionally biased region" description="Low complexity" evidence="2">
    <location>
        <begin position="58"/>
        <end position="68"/>
    </location>
</feature>
<accession>D8PZ32</accession>
<feature type="region of interest" description="Disordered" evidence="2">
    <location>
        <begin position="831"/>
        <end position="1004"/>
    </location>
</feature>
<dbReference type="Proteomes" id="UP000007431">
    <property type="component" value="Unassembled WGS sequence"/>
</dbReference>
<feature type="coiled-coil region" evidence="1">
    <location>
        <begin position="4"/>
        <end position="38"/>
    </location>
</feature>
<reference evidence="3 4" key="1">
    <citation type="journal article" date="2010" name="Nat. Biotechnol.">
        <title>Genome sequence of the model mushroom Schizophyllum commune.</title>
        <authorList>
            <person name="Ohm R.A."/>
            <person name="de Jong J.F."/>
            <person name="Lugones L.G."/>
            <person name="Aerts A."/>
            <person name="Kothe E."/>
            <person name="Stajich J.E."/>
            <person name="de Vries R.P."/>
            <person name="Record E."/>
            <person name="Levasseur A."/>
            <person name="Baker S.E."/>
            <person name="Bartholomew K.A."/>
            <person name="Coutinho P.M."/>
            <person name="Erdmann S."/>
            <person name="Fowler T.J."/>
            <person name="Gathman A.C."/>
            <person name="Lombard V."/>
            <person name="Henrissat B."/>
            <person name="Knabe N."/>
            <person name="Kuees U."/>
            <person name="Lilly W.W."/>
            <person name="Lindquist E."/>
            <person name="Lucas S."/>
            <person name="Magnuson J.K."/>
            <person name="Piumi F."/>
            <person name="Raudaskoski M."/>
            <person name="Salamov A."/>
            <person name="Schmutz J."/>
            <person name="Schwarze F.W.M.R."/>
            <person name="vanKuyk P.A."/>
            <person name="Horton J.S."/>
            <person name="Grigoriev I.V."/>
            <person name="Woesten H.A.B."/>
        </authorList>
    </citation>
    <scope>NUCLEOTIDE SEQUENCE [LARGE SCALE GENOMIC DNA]</scope>
    <source>
        <strain evidence="4">H4-8 / FGSC 9210</strain>
    </source>
</reference>
<dbReference type="EMBL" id="GL377304">
    <property type="protein sequence ID" value="EFI99363.1"/>
    <property type="molecule type" value="Genomic_DNA"/>
</dbReference>
<gene>
    <name evidence="3" type="ORF">SCHCODRAFT_106595</name>
</gene>
<feature type="region of interest" description="Disordered" evidence="2">
    <location>
        <begin position="382"/>
        <end position="434"/>
    </location>
</feature>
<evidence type="ECO:0000256" key="1">
    <source>
        <dbReference type="SAM" id="Coils"/>
    </source>
</evidence>
<feature type="compositionally biased region" description="Basic and acidic residues" evidence="2">
    <location>
        <begin position="382"/>
        <end position="394"/>
    </location>
</feature>
<feature type="compositionally biased region" description="Polar residues" evidence="2">
    <location>
        <begin position="890"/>
        <end position="910"/>
    </location>
</feature>
<evidence type="ECO:0000313" key="4">
    <source>
        <dbReference type="Proteomes" id="UP000007431"/>
    </source>
</evidence>
<feature type="region of interest" description="Disordered" evidence="2">
    <location>
        <begin position="208"/>
        <end position="238"/>
    </location>
</feature>
<dbReference type="HOGENOM" id="CLU_298995_0_0_1"/>
<sequence>MIENEKLREEVDRLSGELDHVKAEHTKFLQNASHLEEENASLRQHLAVAFAAYQAFSGGSSAPTSSSGENAKQPSALHPPDPLNDSTSSSHIDTAIQAQPLALYVDANVQSPSPVLRVEKEAQTEHAVDLLQEPTHAGVQTNRLADASQSSRSARHALSISLDSQPVDARLRCSSPAIEAGQEARTDDGAYPREEFIEISEEAAQFEDDLTTTSSARHGADVPLASQRPRSGGEDTSAKYGERLVDLSSGALNLLPETEISWRCGVKTRLPRIRGATLPFDEAQVQSMAHLFPSARDCPHMVHFISMDHDHPDRTIQEAIRVGAEGRTVVVEGAGTSSHHLEAGSTVHPTMNERYMSCEAGVGVLGLALDIKRQVHDMEIRARGDETHVREPPKPSETYEDDIINEDDDQDSVTCETDATSPTTTPASLDDEDEGPYIEMTLREFLRDINGNHIRAILDLPCGLPQNDGIAKYLSDGHIECATASYSNHNNDYELRPADIAHTASWALAHQGGFFTFAHIDATAMGTFFQIHGPGEKLWLALETRVRNPTRQKLLQSLKSLVLGCPRRANDPLTDDGAGRVDFSVDGDGEIEGLIQPYSIQGPGKAHAAFTPVPTVAVGGHFINYCFTHHQEVGRSFEKHTGRVATNHDHAFAQVMLIHMAAALPARMMEKREFYRKPIIGLCLMVLWPRAYIHKGSIRDRVGKLNDGGAQQLLQRFRRHGSEWINGPLDRLAQLVCIAILRYLYPERFPRSSRPFDETRVPVLPDKTDMAWIRDHYLFEGSERDEDWQHPGPLLRLDRVLARYVNWVPKLNDAILGPLHAKIALENAVANSSNDVQGTTGSSDDRGTADASGIASGHAVGGNQSTRAPTLGTGETPSSTSRKRGEKIRSTATGYGTHVSVQEPRSQRNTVAAGRRKTVQRNARPTLSTASTGRHIPLPQKKRRVTGHSSAQSTSRAAEDMVDGAESQSGSQPKKKLPEPEFWGSLEDAFNRGAAKNERTDRSL</sequence>
<feature type="compositionally biased region" description="Polar residues" evidence="2">
    <location>
        <begin position="947"/>
        <end position="956"/>
    </location>
</feature>
<organism evidence="4">
    <name type="scientific">Schizophyllum commune (strain H4-8 / FGSC 9210)</name>
    <name type="common">Split gill fungus</name>
    <dbReference type="NCBI Taxonomy" id="578458"/>
    <lineage>
        <taxon>Eukaryota</taxon>
        <taxon>Fungi</taxon>
        <taxon>Dikarya</taxon>
        <taxon>Basidiomycota</taxon>
        <taxon>Agaricomycotina</taxon>
        <taxon>Agaricomycetes</taxon>
        <taxon>Agaricomycetidae</taxon>
        <taxon>Agaricales</taxon>
        <taxon>Schizophyllaceae</taxon>
        <taxon>Schizophyllum</taxon>
    </lineage>
</organism>
<evidence type="ECO:0000313" key="3">
    <source>
        <dbReference type="EMBL" id="EFI99363.1"/>
    </source>
</evidence>
<keyword evidence="4" id="KW-1185">Reference proteome</keyword>
<feature type="compositionally biased region" description="Polar residues" evidence="2">
    <location>
        <begin position="920"/>
        <end position="932"/>
    </location>
</feature>
<feature type="compositionally biased region" description="Low complexity" evidence="2">
    <location>
        <begin position="417"/>
        <end position="428"/>
    </location>
</feature>
<keyword evidence="1" id="KW-0175">Coiled coil</keyword>
<dbReference type="InParanoid" id="D8PZ32"/>
<feature type="region of interest" description="Disordered" evidence="2">
    <location>
        <begin position="58"/>
        <end position="90"/>
    </location>
</feature>
<feature type="non-terminal residue" evidence="3">
    <location>
        <position position="1004"/>
    </location>
</feature>
<dbReference type="AlphaFoldDB" id="D8PZ32"/>
<feature type="compositionally biased region" description="Polar residues" evidence="2">
    <location>
        <begin position="862"/>
        <end position="880"/>
    </location>
</feature>
<dbReference type="VEuPathDB" id="FungiDB:SCHCODRAFT_02492403"/>
<proteinExistence type="predicted"/>
<feature type="compositionally biased region" description="Acidic residues" evidence="2">
    <location>
        <begin position="398"/>
        <end position="411"/>
    </location>
</feature>
<feature type="compositionally biased region" description="Basic and acidic residues" evidence="2">
    <location>
        <begin position="995"/>
        <end position="1004"/>
    </location>
</feature>